<dbReference type="PROSITE" id="PS51257">
    <property type="entry name" value="PROKAR_LIPOPROTEIN"/>
    <property type="match status" value="1"/>
</dbReference>
<sequence length="196" mass="21604">MDKRIAIVGVGISGLLACKYAIEKGFNPIVFESKSSIRGVWSQTIESTKLQTPISYHCFSDFAGPRLSLTTTNGDSVDFVILCIGKYNDLPNIPDFSINKGPNIFNGKVIHSMDHVALGGNLATKFINEKRVTIIGLQKSVVDVVAKVATKNVLCMSMVLPSNFYDRVREGRLILKKSQSFSFCRNRLALHGEDAF</sequence>
<organism evidence="6 7">
    <name type="scientific">Vitis vinifera</name>
    <name type="common">Grape</name>
    <dbReference type="NCBI Taxonomy" id="29760"/>
    <lineage>
        <taxon>Eukaryota</taxon>
        <taxon>Viridiplantae</taxon>
        <taxon>Streptophyta</taxon>
        <taxon>Embryophyta</taxon>
        <taxon>Tracheophyta</taxon>
        <taxon>Spermatophyta</taxon>
        <taxon>Magnoliopsida</taxon>
        <taxon>eudicotyledons</taxon>
        <taxon>Gunneridae</taxon>
        <taxon>Pentapetalae</taxon>
        <taxon>rosids</taxon>
        <taxon>Vitales</taxon>
        <taxon>Vitaceae</taxon>
        <taxon>Viteae</taxon>
        <taxon>Vitis</taxon>
    </lineage>
</organism>
<dbReference type="EMBL" id="CP126666">
    <property type="protein sequence ID" value="WKA13190.1"/>
    <property type="molecule type" value="Genomic_DNA"/>
</dbReference>
<dbReference type="InterPro" id="IPR020946">
    <property type="entry name" value="Flavin_mOase-like"/>
</dbReference>
<comment type="cofactor">
    <cofactor evidence="5">
        <name>FAD</name>
        <dbReference type="ChEBI" id="CHEBI:57692"/>
    </cofactor>
</comment>
<keyword evidence="5" id="KW-0503">Monooxygenase</keyword>
<protein>
    <recommendedName>
        <fullName evidence="5">Flavin-containing monooxygenase</fullName>
        <ecNumber evidence="5">1.-.-.-</ecNumber>
    </recommendedName>
</protein>
<keyword evidence="4 5" id="KW-0560">Oxidoreductase</keyword>
<keyword evidence="2 5" id="KW-0285">Flavoprotein</keyword>
<comment type="similarity">
    <text evidence="1 5">Belongs to the FMO family.</text>
</comment>
<dbReference type="Proteomes" id="UP001227230">
    <property type="component" value="Chromosome 19"/>
</dbReference>
<name>A0ABY9DZR0_VITVI</name>
<dbReference type="InterPro" id="IPR050346">
    <property type="entry name" value="FMO-like"/>
</dbReference>
<dbReference type="EC" id="1.-.-.-" evidence="5"/>
<accession>A0ABY9DZR0</accession>
<keyword evidence="3 5" id="KW-0274">FAD</keyword>
<dbReference type="PANTHER" id="PTHR23023">
    <property type="entry name" value="DIMETHYLANILINE MONOOXYGENASE"/>
    <property type="match status" value="1"/>
</dbReference>
<evidence type="ECO:0000313" key="7">
    <source>
        <dbReference type="Proteomes" id="UP001227230"/>
    </source>
</evidence>
<dbReference type="Gene3D" id="3.50.50.60">
    <property type="entry name" value="FAD/NAD(P)-binding domain"/>
    <property type="match status" value="2"/>
</dbReference>
<keyword evidence="7" id="KW-1185">Reference proteome</keyword>
<evidence type="ECO:0000313" key="6">
    <source>
        <dbReference type="EMBL" id="WKA13190.1"/>
    </source>
</evidence>
<evidence type="ECO:0000256" key="5">
    <source>
        <dbReference type="RuleBase" id="RU361177"/>
    </source>
</evidence>
<dbReference type="SUPFAM" id="SSF51905">
    <property type="entry name" value="FAD/NAD(P)-binding domain"/>
    <property type="match status" value="1"/>
</dbReference>
<dbReference type="Pfam" id="PF00743">
    <property type="entry name" value="FMO-like"/>
    <property type="match status" value="1"/>
</dbReference>
<gene>
    <name evidence="6" type="ORF">VitviT2T_030517</name>
</gene>
<reference evidence="6 7" key="1">
    <citation type="journal article" date="2023" name="Hortic Res">
        <title>The complete reference genome for grapevine (Vitis vinifera L.) genetics and breeding.</title>
        <authorList>
            <person name="Shi X."/>
            <person name="Cao S."/>
            <person name="Wang X."/>
            <person name="Huang S."/>
            <person name="Wang Y."/>
            <person name="Liu Z."/>
            <person name="Liu W."/>
            <person name="Leng X."/>
            <person name="Peng Y."/>
            <person name="Wang N."/>
            <person name="Wang Y."/>
            <person name="Ma Z."/>
            <person name="Xu X."/>
            <person name="Zhang F."/>
            <person name="Xue H."/>
            <person name="Zhong H."/>
            <person name="Wang Y."/>
            <person name="Zhang K."/>
            <person name="Velt A."/>
            <person name="Avia K."/>
            <person name="Holtgrawe D."/>
            <person name="Grimplet J."/>
            <person name="Matus J.T."/>
            <person name="Ware D."/>
            <person name="Wu X."/>
            <person name="Wang H."/>
            <person name="Liu C."/>
            <person name="Fang Y."/>
            <person name="Rustenholz C."/>
            <person name="Cheng Z."/>
            <person name="Xiao H."/>
            <person name="Zhou Y."/>
        </authorList>
    </citation>
    <scope>NUCLEOTIDE SEQUENCE [LARGE SCALE GENOMIC DNA]</scope>
    <source>
        <strain evidence="7">cv. Pinot noir / PN40024</strain>
        <tissue evidence="6">Leaf</tissue>
    </source>
</reference>
<evidence type="ECO:0000256" key="3">
    <source>
        <dbReference type="ARBA" id="ARBA00022827"/>
    </source>
</evidence>
<evidence type="ECO:0000256" key="1">
    <source>
        <dbReference type="ARBA" id="ARBA00009183"/>
    </source>
</evidence>
<dbReference type="InterPro" id="IPR036188">
    <property type="entry name" value="FAD/NAD-bd_sf"/>
</dbReference>
<proteinExistence type="inferred from homology"/>
<evidence type="ECO:0000256" key="4">
    <source>
        <dbReference type="ARBA" id="ARBA00023002"/>
    </source>
</evidence>
<evidence type="ECO:0000256" key="2">
    <source>
        <dbReference type="ARBA" id="ARBA00022630"/>
    </source>
</evidence>